<name>B6UAF1_MAIZE</name>
<accession>B6UAF1</accession>
<evidence type="ECO:0000313" key="1">
    <source>
        <dbReference type="EMBL" id="ACG46334.1"/>
    </source>
</evidence>
<dbReference type="AlphaFoldDB" id="B6UAF1"/>
<reference evidence="1" key="1">
    <citation type="journal article" date="2009" name="Plant Mol. Biol.">
        <title>Insights into corn genes derived from large-scale cDNA sequencing.</title>
        <authorList>
            <person name="Alexandrov N.N."/>
            <person name="Brover V.V."/>
            <person name="Freidin S."/>
            <person name="Troukhan M.E."/>
            <person name="Tatarinova T.V."/>
            <person name="Zhang H."/>
            <person name="Swaller T.J."/>
            <person name="Lu Y.P."/>
            <person name="Bouck J."/>
            <person name="Flavell R.B."/>
            <person name="Feldmann K.A."/>
        </authorList>
    </citation>
    <scope>NUCLEOTIDE SEQUENCE</scope>
</reference>
<sequence length="75" mass="8992">MLRNVFGRNNSSSFKNKEFEWIALFCPPEQNALVFFFPRLKTCMSLFFFFLSRRAWTLDGAWRCFFNSETNKSCI</sequence>
<proteinExistence type="evidence at transcript level"/>
<organism evidence="1">
    <name type="scientific">Zea mays</name>
    <name type="common">Maize</name>
    <dbReference type="NCBI Taxonomy" id="4577"/>
    <lineage>
        <taxon>Eukaryota</taxon>
        <taxon>Viridiplantae</taxon>
        <taxon>Streptophyta</taxon>
        <taxon>Embryophyta</taxon>
        <taxon>Tracheophyta</taxon>
        <taxon>Spermatophyta</taxon>
        <taxon>Magnoliopsida</taxon>
        <taxon>Liliopsida</taxon>
        <taxon>Poales</taxon>
        <taxon>Poaceae</taxon>
        <taxon>PACMAD clade</taxon>
        <taxon>Panicoideae</taxon>
        <taxon>Andropogonodae</taxon>
        <taxon>Andropogoneae</taxon>
        <taxon>Tripsacinae</taxon>
        <taxon>Zea</taxon>
    </lineage>
</organism>
<dbReference type="EMBL" id="EU974216">
    <property type="protein sequence ID" value="ACG46334.1"/>
    <property type="molecule type" value="mRNA"/>
</dbReference>
<protein>
    <submittedName>
        <fullName evidence="1">Uncharacterized protein</fullName>
    </submittedName>
</protein>